<dbReference type="Proteomes" id="UP000199112">
    <property type="component" value="Unassembled WGS sequence"/>
</dbReference>
<feature type="transmembrane region" description="Helical" evidence="2">
    <location>
        <begin position="29"/>
        <end position="56"/>
    </location>
</feature>
<reference evidence="4" key="1">
    <citation type="submission" date="2016-10" db="EMBL/GenBank/DDBJ databases">
        <authorList>
            <person name="Varghese N."/>
            <person name="Submissions S."/>
        </authorList>
    </citation>
    <scope>NUCLEOTIDE SEQUENCE [LARGE SCALE GENOMIC DNA]</scope>
    <source>
        <strain evidence="4">CGMCC 1.8981</strain>
    </source>
</reference>
<organism evidence="3 4">
    <name type="scientific">Natronorubrum sediminis</name>
    <dbReference type="NCBI Taxonomy" id="640943"/>
    <lineage>
        <taxon>Archaea</taxon>
        <taxon>Methanobacteriati</taxon>
        <taxon>Methanobacteriota</taxon>
        <taxon>Stenosarchaea group</taxon>
        <taxon>Halobacteria</taxon>
        <taxon>Halobacteriales</taxon>
        <taxon>Natrialbaceae</taxon>
        <taxon>Natronorubrum</taxon>
    </lineage>
</organism>
<evidence type="ECO:0000313" key="4">
    <source>
        <dbReference type="Proteomes" id="UP000199112"/>
    </source>
</evidence>
<proteinExistence type="predicted"/>
<accession>A0A1H6FV45</accession>
<feature type="transmembrane region" description="Helical" evidence="2">
    <location>
        <begin position="104"/>
        <end position="132"/>
    </location>
</feature>
<dbReference type="InterPro" id="IPR040493">
    <property type="entry name" value="DUF5518"/>
</dbReference>
<dbReference type="RefSeq" id="WP_090506511.1">
    <property type="nucleotide sequence ID" value="NZ_FNWL01000002.1"/>
</dbReference>
<keyword evidence="2" id="KW-1133">Transmembrane helix</keyword>
<dbReference type="EMBL" id="FNWL01000002">
    <property type="protein sequence ID" value="SEH14302.1"/>
    <property type="molecule type" value="Genomic_DNA"/>
</dbReference>
<keyword evidence="2" id="KW-0812">Transmembrane</keyword>
<sequence>MDSPSADTPPPIDTYGSDDESDSSTLFNALVGAAVGIVLSFVPGSTVIGGAVAGYLEGGEPADGVSVGALAGFVMLVPIVLFGFLGMALFVGPAGGAGGAGFGVFGLLFLVVFGGLYTVGLSILGAVVAIVLKNGL</sequence>
<dbReference type="Pfam" id="PF17647">
    <property type="entry name" value="DUF5518"/>
    <property type="match status" value="1"/>
</dbReference>
<protein>
    <recommendedName>
        <fullName evidence="5">DUF5518 domain-containing protein</fullName>
    </recommendedName>
</protein>
<feature type="region of interest" description="Disordered" evidence="1">
    <location>
        <begin position="1"/>
        <end position="20"/>
    </location>
</feature>
<feature type="transmembrane region" description="Helical" evidence="2">
    <location>
        <begin position="68"/>
        <end position="92"/>
    </location>
</feature>
<evidence type="ECO:0000256" key="2">
    <source>
        <dbReference type="SAM" id="Phobius"/>
    </source>
</evidence>
<keyword evidence="4" id="KW-1185">Reference proteome</keyword>
<dbReference type="AlphaFoldDB" id="A0A1H6FV45"/>
<keyword evidence="2" id="KW-0472">Membrane</keyword>
<evidence type="ECO:0000313" key="3">
    <source>
        <dbReference type="EMBL" id="SEH14302.1"/>
    </source>
</evidence>
<evidence type="ECO:0000256" key="1">
    <source>
        <dbReference type="SAM" id="MobiDB-lite"/>
    </source>
</evidence>
<dbReference type="OrthoDB" id="341846at2157"/>
<evidence type="ECO:0008006" key="5">
    <source>
        <dbReference type="Google" id="ProtNLM"/>
    </source>
</evidence>
<name>A0A1H6FV45_9EURY</name>
<gene>
    <name evidence="3" type="ORF">SAMN04487967_1538</name>
</gene>